<keyword evidence="9" id="KW-1185">Reference proteome</keyword>
<name>R7S4L2_PUNST</name>
<dbReference type="GO" id="GO:0005634">
    <property type="term" value="C:nucleus"/>
    <property type="evidence" value="ECO:0007669"/>
    <property type="project" value="TreeGrafter"/>
</dbReference>
<keyword evidence="5" id="KW-0067">ATP-binding</keyword>
<sequence length="746" mass="81552">MAERVPTLLPDARLAARHIAIKHQLLRRTHWGLLESRTDGEPDVVFNKKSTTLFICRDVLGLVQANRHAREPLEKIASISMHEKPEGITFSITPIHNDVGIKVYEKYLTLKGHDLPRDATVYIGKTEYIFRCLTDVVESPSHASRYKIASEMVKEGGQGVVRFGETVNDEDALAVAIKRTKVKPWQLQNMALQLSVWEALDHPAVLPLRDYWFETDDKAPETLRVYMVSELAPYGTLKDYVMHEGPLSPPLARSVLIQIIDGLLNILVFRKDAGSITVRICDFGLIRQRKKDPSRNVEPAGSAGWAPPDIVNHVYNEKSESFGVGAIMFFLVPQMDKVPEEMMKKIGDAGELLKRLLEPQNDQRISLEDASDHSFLAPAKPLEPLAFNNPLVQNFLTKGSKGNYSAARTAIPQFAGPDDLGPPEKTEPPETPTLQHAILGNGDGSPRKSNIPEVIRTTQIHGEVNFDGSLVINGNVVVTGGVIVNGTVEVLGEALIRGPLTLRGQLTGGHHLDHDCENYRSEAIVVDVADPNELPGPPQAPIPVLPTRQAAEQALREAGYRSGLSRMASVWPGADVPEAALRYAWRVFDCDPPEVDNGARSDDTVMAGPPGEASANPIPLSSTGRSGLVVMDSVAEVEMQLLAAVEEDSTSPDLAGPAQDTVREDDPAVDAHAGNDIAESSNHVARPRRSARRTAGRGRGDEAGTTTARVDQGEQQDSDDESNGLNNKRRKTRSSTRNKKLKTTKN</sequence>
<feature type="compositionally biased region" description="Low complexity" evidence="6">
    <location>
        <begin position="703"/>
        <end position="713"/>
    </location>
</feature>
<accession>R7S4L2</accession>
<feature type="domain" description="Protein kinase" evidence="7">
    <location>
        <begin position="147"/>
        <end position="376"/>
    </location>
</feature>
<feature type="region of interest" description="Disordered" evidence="6">
    <location>
        <begin position="597"/>
        <end position="622"/>
    </location>
</feature>
<keyword evidence="4 8" id="KW-0418">Kinase</keyword>
<evidence type="ECO:0000256" key="4">
    <source>
        <dbReference type="ARBA" id="ARBA00022777"/>
    </source>
</evidence>
<dbReference type="OrthoDB" id="10252171at2759"/>
<dbReference type="AlphaFoldDB" id="R7S4L2"/>
<dbReference type="GO" id="GO:0005524">
    <property type="term" value="F:ATP binding"/>
    <property type="evidence" value="ECO:0007669"/>
    <property type="project" value="UniProtKB-KW"/>
</dbReference>
<evidence type="ECO:0000256" key="3">
    <source>
        <dbReference type="ARBA" id="ARBA00022741"/>
    </source>
</evidence>
<dbReference type="Proteomes" id="UP000054196">
    <property type="component" value="Unassembled WGS sequence"/>
</dbReference>
<dbReference type="RefSeq" id="XP_007388657.1">
    <property type="nucleotide sequence ID" value="XM_007388595.1"/>
</dbReference>
<dbReference type="eggNOG" id="KOG0032">
    <property type="taxonomic scope" value="Eukaryota"/>
</dbReference>
<gene>
    <name evidence="8" type="ORF">PUNSTDRAFT_128480</name>
</gene>
<dbReference type="CDD" id="cd00180">
    <property type="entry name" value="PKc"/>
    <property type="match status" value="1"/>
</dbReference>
<evidence type="ECO:0000256" key="6">
    <source>
        <dbReference type="SAM" id="MobiDB-lite"/>
    </source>
</evidence>
<proteinExistence type="predicted"/>
<evidence type="ECO:0000313" key="8">
    <source>
        <dbReference type="EMBL" id="EIN04186.1"/>
    </source>
</evidence>
<evidence type="ECO:0000259" key="7">
    <source>
        <dbReference type="PROSITE" id="PS50011"/>
    </source>
</evidence>
<feature type="compositionally biased region" description="Basic residues" evidence="6">
    <location>
        <begin position="685"/>
        <end position="696"/>
    </location>
</feature>
<evidence type="ECO:0000256" key="5">
    <source>
        <dbReference type="ARBA" id="ARBA00022840"/>
    </source>
</evidence>
<reference evidence="9" key="1">
    <citation type="journal article" date="2012" name="Science">
        <title>The Paleozoic origin of enzymatic lignin decomposition reconstructed from 31 fungal genomes.</title>
        <authorList>
            <person name="Floudas D."/>
            <person name="Binder M."/>
            <person name="Riley R."/>
            <person name="Barry K."/>
            <person name="Blanchette R.A."/>
            <person name="Henrissat B."/>
            <person name="Martinez A.T."/>
            <person name="Otillar R."/>
            <person name="Spatafora J.W."/>
            <person name="Yadav J.S."/>
            <person name="Aerts A."/>
            <person name="Benoit I."/>
            <person name="Boyd A."/>
            <person name="Carlson A."/>
            <person name="Copeland A."/>
            <person name="Coutinho P.M."/>
            <person name="de Vries R.P."/>
            <person name="Ferreira P."/>
            <person name="Findley K."/>
            <person name="Foster B."/>
            <person name="Gaskell J."/>
            <person name="Glotzer D."/>
            <person name="Gorecki P."/>
            <person name="Heitman J."/>
            <person name="Hesse C."/>
            <person name="Hori C."/>
            <person name="Igarashi K."/>
            <person name="Jurgens J.A."/>
            <person name="Kallen N."/>
            <person name="Kersten P."/>
            <person name="Kohler A."/>
            <person name="Kuees U."/>
            <person name="Kumar T.K.A."/>
            <person name="Kuo A."/>
            <person name="LaButti K."/>
            <person name="Larrondo L.F."/>
            <person name="Lindquist E."/>
            <person name="Ling A."/>
            <person name="Lombard V."/>
            <person name="Lucas S."/>
            <person name="Lundell T."/>
            <person name="Martin R."/>
            <person name="McLaughlin D.J."/>
            <person name="Morgenstern I."/>
            <person name="Morin E."/>
            <person name="Murat C."/>
            <person name="Nagy L.G."/>
            <person name="Nolan M."/>
            <person name="Ohm R.A."/>
            <person name="Patyshakuliyeva A."/>
            <person name="Rokas A."/>
            <person name="Ruiz-Duenas F.J."/>
            <person name="Sabat G."/>
            <person name="Salamov A."/>
            <person name="Samejima M."/>
            <person name="Schmutz J."/>
            <person name="Slot J.C."/>
            <person name="St John F."/>
            <person name="Stenlid J."/>
            <person name="Sun H."/>
            <person name="Sun S."/>
            <person name="Syed K."/>
            <person name="Tsang A."/>
            <person name="Wiebenga A."/>
            <person name="Young D."/>
            <person name="Pisabarro A."/>
            <person name="Eastwood D.C."/>
            <person name="Martin F."/>
            <person name="Cullen D."/>
            <person name="Grigoriev I.V."/>
            <person name="Hibbett D.S."/>
        </authorList>
    </citation>
    <scope>NUCLEOTIDE SEQUENCE [LARGE SCALE GENOMIC DNA]</scope>
    <source>
        <strain evidence="9">HHB-11173 SS5</strain>
    </source>
</reference>
<evidence type="ECO:0000256" key="2">
    <source>
        <dbReference type="ARBA" id="ARBA00022679"/>
    </source>
</evidence>
<keyword evidence="3" id="KW-0547">Nucleotide-binding</keyword>
<dbReference type="Pfam" id="PF00069">
    <property type="entry name" value="Pkinase"/>
    <property type="match status" value="1"/>
</dbReference>
<dbReference type="GO" id="GO:0004674">
    <property type="term" value="F:protein serine/threonine kinase activity"/>
    <property type="evidence" value="ECO:0007669"/>
    <property type="project" value="UniProtKB-KW"/>
</dbReference>
<evidence type="ECO:0000256" key="1">
    <source>
        <dbReference type="ARBA" id="ARBA00022527"/>
    </source>
</evidence>
<dbReference type="HOGENOM" id="CLU_372605_0_0_1"/>
<dbReference type="SUPFAM" id="SSF56112">
    <property type="entry name" value="Protein kinase-like (PK-like)"/>
    <property type="match status" value="1"/>
</dbReference>
<dbReference type="PANTHER" id="PTHR24345:SF91">
    <property type="entry name" value="SERINE_THREONINE-PROTEIN KINASE PLK4"/>
    <property type="match status" value="1"/>
</dbReference>
<keyword evidence="2" id="KW-0808">Transferase</keyword>
<dbReference type="GeneID" id="18878142"/>
<dbReference type="InterPro" id="IPR000719">
    <property type="entry name" value="Prot_kinase_dom"/>
</dbReference>
<dbReference type="InterPro" id="IPR011009">
    <property type="entry name" value="Kinase-like_dom_sf"/>
</dbReference>
<organism evidence="8 9">
    <name type="scientific">Punctularia strigosozonata (strain HHB-11173)</name>
    <name type="common">White-rot fungus</name>
    <dbReference type="NCBI Taxonomy" id="741275"/>
    <lineage>
        <taxon>Eukaryota</taxon>
        <taxon>Fungi</taxon>
        <taxon>Dikarya</taxon>
        <taxon>Basidiomycota</taxon>
        <taxon>Agaricomycotina</taxon>
        <taxon>Agaricomycetes</taxon>
        <taxon>Corticiales</taxon>
        <taxon>Punctulariaceae</taxon>
        <taxon>Punctularia</taxon>
    </lineage>
</organism>
<dbReference type="KEGG" id="psq:PUNSTDRAFT_128480"/>
<dbReference type="Gene3D" id="1.10.510.10">
    <property type="entry name" value="Transferase(Phosphotransferase) domain 1"/>
    <property type="match status" value="2"/>
</dbReference>
<feature type="compositionally biased region" description="Basic residues" evidence="6">
    <location>
        <begin position="727"/>
        <end position="746"/>
    </location>
</feature>
<dbReference type="PANTHER" id="PTHR24345">
    <property type="entry name" value="SERINE/THREONINE-PROTEIN KINASE PLK"/>
    <property type="match status" value="1"/>
</dbReference>
<dbReference type="EMBL" id="JH687556">
    <property type="protein sequence ID" value="EIN04186.1"/>
    <property type="molecule type" value="Genomic_DNA"/>
</dbReference>
<feature type="region of interest" description="Disordered" evidence="6">
    <location>
        <begin position="412"/>
        <end position="449"/>
    </location>
</feature>
<protein>
    <submittedName>
        <fullName evidence="8">Kinase-like protein</fullName>
    </submittedName>
</protein>
<keyword evidence="1" id="KW-0723">Serine/threonine-protein kinase</keyword>
<dbReference type="PROSITE" id="PS50011">
    <property type="entry name" value="PROTEIN_KINASE_DOM"/>
    <property type="match status" value="1"/>
</dbReference>
<feature type="region of interest" description="Disordered" evidence="6">
    <location>
        <begin position="644"/>
        <end position="746"/>
    </location>
</feature>
<evidence type="ECO:0000313" key="9">
    <source>
        <dbReference type="Proteomes" id="UP000054196"/>
    </source>
</evidence>